<evidence type="ECO:0000313" key="3">
    <source>
        <dbReference type="EMBL" id="KCZ99309.1"/>
    </source>
</evidence>
<feature type="compositionally biased region" description="Polar residues" evidence="1">
    <location>
        <begin position="324"/>
        <end position="334"/>
    </location>
</feature>
<feature type="region of interest" description="Disordered" evidence="1">
    <location>
        <begin position="317"/>
        <end position="341"/>
    </location>
</feature>
<protein>
    <recommendedName>
        <fullName evidence="5">Lipoprotein</fullName>
    </recommendedName>
</protein>
<evidence type="ECO:0008006" key="5">
    <source>
        <dbReference type="Google" id="ProtNLM"/>
    </source>
</evidence>
<dbReference type="EMBL" id="ARYM01000006">
    <property type="protein sequence ID" value="KCZ99309.1"/>
    <property type="molecule type" value="Genomic_DNA"/>
</dbReference>
<evidence type="ECO:0000313" key="4">
    <source>
        <dbReference type="Proteomes" id="UP000027100"/>
    </source>
</evidence>
<keyword evidence="2" id="KW-0732">Signal</keyword>
<reference evidence="3 4" key="1">
    <citation type="journal article" date="2014" name="Antonie Van Leeuwenhoek">
        <title>Hyphomonas beringensis sp. nov. and Hyphomonas chukchiensis sp. nov., isolated from surface seawater of the Bering Sea and Chukchi Sea.</title>
        <authorList>
            <person name="Li C."/>
            <person name="Lai Q."/>
            <person name="Li G."/>
            <person name="Dong C."/>
            <person name="Wang J."/>
            <person name="Liao Y."/>
            <person name="Shao Z."/>
        </authorList>
    </citation>
    <scope>NUCLEOTIDE SEQUENCE [LARGE SCALE GENOMIC DNA]</scope>
    <source>
        <strain evidence="3 4">PS728</strain>
    </source>
</reference>
<gene>
    <name evidence="3" type="ORF">HPO_07058</name>
</gene>
<organism evidence="3 4">
    <name type="scientific">Hyphomonas polymorpha PS728</name>
    <dbReference type="NCBI Taxonomy" id="1280954"/>
    <lineage>
        <taxon>Bacteria</taxon>
        <taxon>Pseudomonadati</taxon>
        <taxon>Pseudomonadota</taxon>
        <taxon>Alphaproteobacteria</taxon>
        <taxon>Hyphomonadales</taxon>
        <taxon>Hyphomonadaceae</taxon>
        <taxon>Hyphomonas</taxon>
    </lineage>
</organism>
<sequence>MKTLTSALTFLVMTTALAAPVALAQPATTEADALMPAPIPQSLPADAIVLQRAIIRDPGVIAPLDALTILVPDGWTTQGGIVQQRDRCSDIFGVDWSATSPDGASSIFIFPTEGWQASTTPMNATCPPATFTSAEQYLSARVQASFPNARITAYRPREDYAKAAAQQAHDLQMMANQAGVGMRVWADGGEVEFTFRGQNGAEMQGLVAVTATFMMSEPLYNPMGGAPLQTLSAATLGTFGAVAPTGQLNVPLAEAVRRSLTPQADWLEKLFAIKAQLGQMAARNTEERAAMIVAGGAAATKRNIETYRKMAEATRANDMPDPVKTSSDGPTSKRYTTDETDDRIERESIEGIRGVETYHDPVDGRQVQLDATYDNAWRVTNQDAYILTNDPNFNPGLYNIEATQLKTVR</sequence>
<accession>A0A062VAF0</accession>
<dbReference type="OrthoDB" id="7793849at2"/>
<proteinExistence type="predicted"/>
<name>A0A062VAF0_9PROT</name>
<dbReference type="Proteomes" id="UP000027100">
    <property type="component" value="Unassembled WGS sequence"/>
</dbReference>
<comment type="caution">
    <text evidence="3">The sequence shown here is derived from an EMBL/GenBank/DDBJ whole genome shotgun (WGS) entry which is preliminary data.</text>
</comment>
<dbReference type="RefSeq" id="WP_035596220.1">
    <property type="nucleotide sequence ID" value="NZ_ARYM01000006.1"/>
</dbReference>
<feature type="chain" id="PRO_5001615012" description="Lipoprotein" evidence="2">
    <location>
        <begin position="19"/>
        <end position="409"/>
    </location>
</feature>
<feature type="signal peptide" evidence="2">
    <location>
        <begin position="1"/>
        <end position="18"/>
    </location>
</feature>
<evidence type="ECO:0000256" key="1">
    <source>
        <dbReference type="SAM" id="MobiDB-lite"/>
    </source>
</evidence>
<keyword evidence="4" id="KW-1185">Reference proteome</keyword>
<dbReference type="AlphaFoldDB" id="A0A062VAF0"/>
<dbReference type="PATRIC" id="fig|1280954.3.peg.1431"/>
<dbReference type="eggNOG" id="ENOG5033NXS">
    <property type="taxonomic scope" value="Bacteria"/>
</dbReference>
<evidence type="ECO:0000256" key="2">
    <source>
        <dbReference type="SAM" id="SignalP"/>
    </source>
</evidence>